<proteinExistence type="predicted"/>
<name>A0A9N9K4E6_9GLOM</name>
<comment type="caution">
    <text evidence="1">The sequence shown here is derived from an EMBL/GenBank/DDBJ whole genome shotgun (WGS) entry which is preliminary data.</text>
</comment>
<gene>
    <name evidence="1" type="ORF">CPELLU_LOCUS18214</name>
</gene>
<accession>A0A9N9K4E6</accession>
<evidence type="ECO:0000313" key="1">
    <source>
        <dbReference type="EMBL" id="CAG8806591.1"/>
    </source>
</evidence>
<organism evidence="1 2">
    <name type="scientific">Cetraspora pellucida</name>
    <dbReference type="NCBI Taxonomy" id="1433469"/>
    <lineage>
        <taxon>Eukaryota</taxon>
        <taxon>Fungi</taxon>
        <taxon>Fungi incertae sedis</taxon>
        <taxon>Mucoromycota</taxon>
        <taxon>Glomeromycotina</taxon>
        <taxon>Glomeromycetes</taxon>
        <taxon>Diversisporales</taxon>
        <taxon>Gigasporaceae</taxon>
        <taxon>Cetraspora</taxon>
    </lineage>
</organism>
<keyword evidence="2" id="KW-1185">Reference proteome</keyword>
<evidence type="ECO:0000313" key="2">
    <source>
        <dbReference type="Proteomes" id="UP000789759"/>
    </source>
</evidence>
<protein>
    <submittedName>
        <fullName evidence="1">20110_t:CDS:1</fullName>
    </submittedName>
</protein>
<dbReference type="OrthoDB" id="2447531at2759"/>
<dbReference type="AlphaFoldDB" id="A0A9N9K4E6"/>
<sequence>MSKINEETWMISPNNTNITESAYALIITIDSEDLSENDFKETSKVNNLEYQE</sequence>
<dbReference type="Proteomes" id="UP000789759">
    <property type="component" value="Unassembled WGS sequence"/>
</dbReference>
<reference evidence="1" key="1">
    <citation type="submission" date="2021-06" db="EMBL/GenBank/DDBJ databases">
        <authorList>
            <person name="Kallberg Y."/>
            <person name="Tangrot J."/>
            <person name="Rosling A."/>
        </authorList>
    </citation>
    <scope>NUCLEOTIDE SEQUENCE</scope>
    <source>
        <strain evidence="1">FL966</strain>
    </source>
</reference>
<dbReference type="EMBL" id="CAJVQA010035034">
    <property type="protein sequence ID" value="CAG8806591.1"/>
    <property type="molecule type" value="Genomic_DNA"/>
</dbReference>